<sequence length="389" mass="42363">MIYMCTSTSYTTAIIAIKNRFRNTTTDPETHSPYLSLSLPLNTHPLPSPHFPTLSTHNLHQNKQRKNQPKHLTMAKKKNNKSGGENNNNNDVAEKKNGDGGEKNSGAGGEKKKEDGPITIVLKVDMHCEGCATKIVKSVKDFQGVESVKSEFQANKLTVVGNVDPTQLKDKLAAKTKKKVDLVSPQPKKDNKDDAKKNQPEKANDDNKKPKEAPVTTAVLKLNLHCQGCIGKIQRTVSKTKGFHDMSIDRQKDLVTVKGSMDMKELAETLKEKLKRPVDIVPPKKEKEKEKAENNGGGGGGGDKKKKEEEGGNGGGKMEGHKMEYPAGLPGFGQVPYGMVYGPGFGPGYGYPPHALPPQSLPPPPPYMGNPLHAPQMFSDENPNACSIM</sequence>
<dbReference type="GO" id="GO:0046872">
    <property type="term" value="F:metal ion binding"/>
    <property type="evidence" value="ECO:0007669"/>
    <property type="project" value="InterPro"/>
</dbReference>
<dbReference type="PROSITE" id="PS50846">
    <property type="entry name" value="HMA_2"/>
    <property type="match status" value="2"/>
</dbReference>
<feature type="region of interest" description="Disordered" evidence="1">
    <location>
        <begin position="173"/>
        <end position="213"/>
    </location>
</feature>
<dbReference type="SUPFAM" id="SSF55008">
    <property type="entry name" value="HMA, heavy metal-associated domain"/>
    <property type="match status" value="2"/>
</dbReference>
<feature type="compositionally biased region" description="Basic and acidic residues" evidence="1">
    <location>
        <begin position="187"/>
        <end position="212"/>
    </location>
</feature>
<evidence type="ECO:0000256" key="1">
    <source>
        <dbReference type="SAM" id="MobiDB-lite"/>
    </source>
</evidence>
<dbReference type="AlphaFoldDB" id="A0A6P5SFH4"/>
<feature type="domain" description="HMA" evidence="2">
    <location>
        <begin position="117"/>
        <end position="180"/>
    </location>
</feature>
<dbReference type="PANTHER" id="PTHR46413">
    <property type="entry name" value="HEAVY METAL-ASSOCIATED ISOPRENYLATED PLANT PROTEIN 6"/>
    <property type="match status" value="1"/>
</dbReference>
<evidence type="ECO:0000313" key="4">
    <source>
        <dbReference type="RefSeq" id="XP_021812311.1"/>
    </source>
</evidence>
<feature type="compositionally biased region" description="Basic and acidic residues" evidence="1">
    <location>
        <begin position="92"/>
        <end position="102"/>
    </location>
</feature>
<reference evidence="4" key="1">
    <citation type="submission" date="2025-08" db="UniProtKB">
        <authorList>
            <consortium name="RefSeq"/>
        </authorList>
    </citation>
    <scope>IDENTIFICATION</scope>
</reference>
<dbReference type="RefSeq" id="XP_021812311.1">
    <property type="nucleotide sequence ID" value="XM_021956619.1"/>
</dbReference>
<dbReference type="InterPro" id="IPR044594">
    <property type="entry name" value="HIPP01/3/5/6"/>
</dbReference>
<name>A0A6P5SFH4_PRUAV</name>
<evidence type="ECO:0000259" key="2">
    <source>
        <dbReference type="PROSITE" id="PS50846"/>
    </source>
</evidence>
<accession>A0A6P5SFH4</accession>
<dbReference type="Proteomes" id="UP000515124">
    <property type="component" value="Unplaced"/>
</dbReference>
<proteinExistence type="predicted"/>
<dbReference type="KEGG" id="pavi:110755424"/>
<evidence type="ECO:0000313" key="3">
    <source>
        <dbReference type="Proteomes" id="UP000515124"/>
    </source>
</evidence>
<dbReference type="CDD" id="cd00371">
    <property type="entry name" value="HMA"/>
    <property type="match status" value="2"/>
</dbReference>
<feature type="domain" description="HMA" evidence="2">
    <location>
        <begin position="215"/>
        <end position="278"/>
    </location>
</feature>
<gene>
    <name evidence="4" type="primary">LOC110755424</name>
</gene>
<dbReference type="Pfam" id="PF00403">
    <property type="entry name" value="HMA"/>
    <property type="match status" value="2"/>
</dbReference>
<feature type="region of interest" description="Disordered" evidence="1">
    <location>
        <begin position="275"/>
        <end position="321"/>
    </location>
</feature>
<dbReference type="PANTHER" id="PTHR46413:SF2">
    <property type="entry name" value="HEAVY METAL-ASSOCIATED ISOPRENYLATED PLANT PROTEIN 3"/>
    <property type="match status" value="1"/>
</dbReference>
<dbReference type="GeneID" id="110755424"/>
<feature type="compositionally biased region" description="Low complexity" evidence="1">
    <location>
        <begin position="81"/>
        <end position="91"/>
    </location>
</feature>
<feature type="region of interest" description="Disordered" evidence="1">
    <location>
        <begin position="46"/>
        <end position="113"/>
    </location>
</feature>
<keyword evidence="3" id="KW-1185">Reference proteome</keyword>
<dbReference type="InterPro" id="IPR036163">
    <property type="entry name" value="HMA_dom_sf"/>
</dbReference>
<dbReference type="Gene3D" id="3.30.70.100">
    <property type="match status" value="2"/>
</dbReference>
<feature type="compositionally biased region" description="Basic residues" evidence="1">
    <location>
        <begin position="60"/>
        <end position="80"/>
    </location>
</feature>
<dbReference type="InterPro" id="IPR006121">
    <property type="entry name" value="HMA_dom"/>
</dbReference>
<feature type="compositionally biased region" description="Basic and acidic residues" evidence="1">
    <location>
        <begin position="275"/>
        <end position="293"/>
    </location>
</feature>
<organism evidence="3 4">
    <name type="scientific">Prunus avium</name>
    <name type="common">Cherry</name>
    <name type="synonym">Cerasus avium</name>
    <dbReference type="NCBI Taxonomy" id="42229"/>
    <lineage>
        <taxon>Eukaryota</taxon>
        <taxon>Viridiplantae</taxon>
        <taxon>Streptophyta</taxon>
        <taxon>Embryophyta</taxon>
        <taxon>Tracheophyta</taxon>
        <taxon>Spermatophyta</taxon>
        <taxon>Magnoliopsida</taxon>
        <taxon>eudicotyledons</taxon>
        <taxon>Gunneridae</taxon>
        <taxon>Pentapetalae</taxon>
        <taxon>rosids</taxon>
        <taxon>fabids</taxon>
        <taxon>Rosales</taxon>
        <taxon>Rosaceae</taxon>
        <taxon>Amygdaloideae</taxon>
        <taxon>Amygdaleae</taxon>
        <taxon>Prunus</taxon>
    </lineage>
</organism>
<protein>
    <submittedName>
        <fullName evidence="4">Heavy metal-associated isoprenylated plant protein 3-like</fullName>
    </submittedName>
</protein>